<protein>
    <submittedName>
        <fullName evidence="1">Uncharacterized protein</fullName>
    </submittedName>
</protein>
<dbReference type="EMBL" id="CM010715">
    <property type="protein sequence ID" value="RZC46796.1"/>
    <property type="molecule type" value="Genomic_DNA"/>
</dbReference>
<reference evidence="1 2" key="1">
    <citation type="journal article" date="2018" name="Science">
        <title>The opium poppy genome and morphinan production.</title>
        <authorList>
            <person name="Guo L."/>
            <person name="Winzer T."/>
            <person name="Yang X."/>
            <person name="Li Y."/>
            <person name="Ning Z."/>
            <person name="He Z."/>
            <person name="Teodor R."/>
            <person name="Lu Y."/>
            <person name="Bowser T.A."/>
            <person name="Graham I.A."/>
            <person name="Ye K."/>
        </authorList>
    </citation>
    <scope>NUCLEOTIDE SEQUENCE [LARGE SCALE GENOMIC DNA]</scope>
    <source>
        <strain evidence="2">cv. HN1</strain>
        <tissue evidence="1">Leaves</tissue>
    </source>
</reference>
<gene>
    <name evidence="1" type="ORF">C5167_039744</name>
</gene>
<proteinExistence type="predicted"/>
<sequence>MYLCRDSEMDGYEFIKSNPDGIATSQAMNPVNETPVNGDRVIRKGAGPNSGGHDVSQMFKPVCSQMFKDVKHHTTNC</sequence>
<dbReference type="AlphaFoldDB" id="A0A4Y7IFH1"/>
<organism evidence="1 2">
    <name type="scientific">Papaver somniferum</name>
    <name type="common">Opium poppy</name>
    <dbReference type="NCBI Taxonomy" id="3469"/>
    <lineage>
        <taxon>Eukaryota</taxon>
        <taxon>Viridiplantae</taxon>
        <taxon>Streptophyta</taxon>
        <taxon>Embryophyta</taxon>
        <taxon>Tracheophyta</taxon>
        <taxon>Spermatophyta</taxon>
        <taxon>Magnoliopsida</taxon>
        <taxon>Ranunculales</taxon>
        <taxon>Papaveraceae</taxon>
        <taxon>Papaveroideae</taxon>
        <taxon>Papaver</taxon>
    </lineage>
</organism>
<name>A0A4Y7IFH1_PAPSO</name>
<dbReference type="Gramene" id="RZC46796">
    <property type="protein sequence ID" value="RZC46796"/>
    <property type="gene ID" value="C5167_039744"/>
</dbReference>
<evidence type="ECO:0000313" key="2">
    <source>
        <dbReference type="Proteomes" id="UP000316621"/>
    </source>
</evidence>
<accession>A0A4Y7IFH1</accession>
<dbReference type="Proteomes" id="UP000316621">
    <property type="component" value="Chromosome 1"/>
</dbReference>
<keyword evidence="2" id="KW-1185">Reference proteome</keyword>
<evidence type="ECO:0000313" key="1">
    <source>
        <dbReference type="EMBL" id="RZC46796.1"/>
    </source>
</evidence>